<evidence type="ECO:0000313" key="1">
    <source>
        <dbReference type="EMBL" id="AMK75639.1"/>
    </source>
</evidence>
<protein>
    <submittedName>
        <fullName evidence="1">Uncharacterized protein</fullName>
    </submittedName>
</protein>
<accession>A0A140E5G5</accession>
<sequence length="93" mass="10325">MADDQLDPNIQIAIHSPHNIMIADSVLDIKISGFNSTITLGYTNPAGIMQPAVTLLMPTDKMHDMAHQISNKVKSESKNILDQHKKFVEKLNT</sequence>
<evidence type="ECO:0000313" key="2">
    <source>
        <dbReference type="Proteomes" id="UP000030512"/>
    </source>
</evidence>
<dbReference type="KEGG" id="mdn:JT25_003910"/>
<reference evidence="1 2" key="1">
    <citation type="journal article" date="2015" name="Environ. Microbiol.">
        <title>Methane oxidation coupled to nitrate reduction under hypoxia by the Gammaproteobacterium Methylomonas denitrificans, sp. nov. type strain FJG1.</title>
        <authorList>
            <person name="Kits K.D."/>
            <person name="Klotz M.G."/>
            <person name="Stein L.Y."/>
        </authorList>
    </citation>
    <scope>NUCLEOTIDE SEQUENCE [LARGE SCALE GENOMIC DNA]</scope>
    <source>
        <strain evidence="1 2">FJG1</strain>
    </source>
</reference>
<dbReference type="Proteomes" id="UP000030512">
    <property type="component" value="Chromosome"/>
</dbReference>
<proteinExistence type="predicted"/>
<dbReference type="AlphaFoldDB" id="A0A140E5G5"/>
<name>A0A140E5G5_9GAMM</name>
<dbReference type="EMBL" id="CP014476">
    <property type="protein sequence ID" value="AMK75639.1"/>
    <property type="molecule type" value="Genomic_DNA"/>
</dbReference>
<gene>
    <name evidence="1" type="ORF">JT25_003910</name>
</gene>
<keyword evidence="2" id="KW-1185">Reference proteome</keyword>
<organism evidence="1 2">
    <name type="scientific">Methylomonas denitrificans</name>
    <dbReference type="NCBI Taxonomy" id="1538553"/>
    <lineage>
        <taxon>Bacteria</taxon>
        <taxon>Pseudomonadati</taxon>
        <taxon>Pseudomonadota</taxon>
        <taxon>Gammaproteobacteria</taxon>
        <taxon>Methylococcales</taxon>
        <taxon>Methylococcaceae</taxon>
        <taxon>Methylomonas</taxon>
    </lineage>
</organism>
<dbReference type="RefSeq" id="WP_036278416.1">
    <property type="nucleotide sequence ID" value="NZ_CP014476.1"/>
</dbReference>